<keyword evidence="4" id="KW-0819">tRNA processing</keyword>
<dbReference type="PANTHER" id="PTHR21392">
    <property type="entry name" value="TRNA-URIDINE AMINOCARBOXYPROPYLTRANSFERASE 2"/>
    <property type="match status" value="1"/>
</dbReference>
<evidence type="ECO:0000313" key="6">
    <source>
        <dbReference type="EMBL" id="MET4755256.1"/>
    </source>
</evidence>
<evidence type="ECO:0000256" key="4">
    <source>
        <dbReference type="ARBA" id="ARBA00022694"/>
    </source>
</evidence>
<gene>
    <name evidence="6" type="ORF">V5J35_000448</name>
</gene>
<sequence length="207" mass="23377">MSCCSRCGFEPSCCFCPSLPVLSCQHRFCLITHPVEFAKISNTGKLVRAMLPDTLVVNWSRVEPSEELLTLLDDPQWEPVLLMPEAYAIYQQTAYPQTIYPQKGTEEKATSSGKLFILLDATWQQARKMYRQSPYLHSLPLISLNNVPESGYSLRRNQQAGHLCTAEVAAEVLKNVGMPEASRRLHQSVSDFCNHYQQLQLAGKLNQ</sequence>
<dbReference type="InterPro" id="IPR039262">
    <property type="entry name" value="DTWD2/TAPT"/>
</dbReference>
<dbReference type="RefSeq" id="WP_354009698.1">
    <property type="nucleotide sequence ID" value="NZ_JBEWTA010000001.1"/>
</dbReference>
<protein>
    <recommendedName>
        <fullName evidence="1">tRNA-uridine aminocarboxypropyltransferase</fullName>
        <ecNumber evidence="1">2.5.1.25</ecNumber>
    </recommendedName>
</protein>
<dbReference type="Pfam" id="PF03942">
    <property type="entry name" value="DTW"/>
    <property type="match status" value="1"/>
</dbReference>
<name>A0ABV2SBW3_9GAMM</name>
<dbReference type="PANTHER" id="PTHR21392:SF1">
    <property type="entry name" value="TRNA-URIDINE AMINOCARBOXYPROPYLTRANSFERASE"/>
    <property type="match status" value="1"/>
</dbReference>
<evidence type="ECO:0000256" key="2">
    <source>
        <dbReference type="ARBA" id="ARBA00022679"/>
    </source>
</evidence>
<keyword evidence="7" id="KW-1185">Reference proteome</keyword>
<dbReference type="EC" id="2.5.1.25" evidence="1"/>
<feature type="domain" description="DTW" evidence="5">
    <location>
        <begin position="1"/>
        <end position="201"/>
    </location>
</feature>
<dbReference type="InterPro" id="IPR005636">
    <property type="entry name" value="DTW"/>
</dbReference>
<proteinExistence type="predicted"/>
<evidence type="ECO:0000256" key="3">
    <source>
        <dbReference type="ARBA" id="ARBA00022691"/>
    </source>
</evidence>
<dbReference type="Proteomes" id="UP001549366">
    <property type="component" value="Unassembled WGS sequence"/>
</dbReference>
<dbReference type="EMBL" id="JBEWTB010000002">
    <property type="protein sequence ID" value="MET4755256.1"/>
    <property type="molecule type" value="Genomic_DNA"/>
</dbReference>
<keyword evidence="3" id="KW-0949">S-adenosyl-L-methionine</keyword>
<evidence type="ECO:0000256" key="1">
    <source>
        <dbReference type="ARBA" id="ARBA00012386"/>
    </source>
</evidence>
<comment type="caution">
    <text evidence="6">The sequence shown here is derived from an EMBL/GenBank/DDBJ whole genome shotgun (WGS) entry which is preliminary data.</text>
</comment>
<evidence type="ECO:0000259" key="5">
    <source>
        <dbReference type="SMART" id="SM01144"/>
    </source>
</evidence>
<organism evidence="6 7">
    <name type="scientific">Endozoicomonas lisbonensis</name>
    <dbReference type="NCBI Taxonomy" id="3120522"/>
    <lineage>
        <taxon>Bacteria</taxon>
        <taxon>Pseudomonadati</taxon>
        <taxon>Pseudomonadota</taxon>
        <taxon>Gammaproteobacteria</taxon>
        <taxon>Oceanospirillales</taxon>
        <taxon>Endozoicomonadaceae</taxon>
        <taxon>Endozoicomonas</taxon>
    </lineage>
</organism>
<dbReference type="SMART" id="SM01144">
    <property type="entry name" value="DTW"/>
    <property type="match status" value="1"/>
</dbReference>
<evidence type="ECO:0000313" key="7">
    <source>
        <dbReference type="Proteomes" id="UP001549366"/>
    </source>
</evidence>
<keyword evidence="2" id="KW-0808">Transferase</keyword>
<accession>A0ABV2SBW3</accession>
<reference evidence="6 7" key="1">
    <citation type="submission" date="2024-06" db="EMBL/GenBank/DDBJ databases">
        <title>Genomic Encyclopedia of Type Strains, Phase V (KMG-V): Genome sequencing to study the core and pangenomes of soil and plant-associated prokaryotes.</title>
        <authorList>
            <person name="Whitman W."/>
        </authorList>
    </citation>
    <scope>NUCLEOTIDE SEQUENCE [LARGE SCALE GENOMIC DNA]</scope>
    <source>
        <strain evidence="6 7">NE40</strain>
    </source>
</reference>